<proteinExistence type="predicted"/>
<dbReference type="EMBL" id="SPNV01000845">
    <property type="protein sequence ID" value="KAF5854749.1"/>
    <property type="molecule type" value="Genomic_DNA"/>
</dbReference>
<feature type="domain" description="N-acetyltransferase" evidence="1">
    <location>
        <begin position="76"/>
        <end position="119"/>
    </location>
</feature>
<dbReference type="Proteomes" id="UP000541154">
    <property type="component" value="Unassembled WGS sequence"/>
</dbReference>
<dbReference type="InterPro" id="IPR053144">
    <property type="entry name" value="Acetyltransferase_Butenolide"/>
</dbReference>
<dbReference type="InterPro" id="IPR016181">
    <property type="entry name" value="Acyl_CoA_acyltransferase"/>
</dbReference>
<dbReference type="AlphaFoldDB" id="A0A8H5ZUU0"/>
<dbReference type="InterPro" id="IPR000182">
    <property type="entry name" value="GNAT_dom"/>
</dbReference>
<evidence type="ECO:0000259" key="1">
    <source>
        <dbReference type="Pfam" id="PF00583"/>
    </source>
</evidence>
<gene>
    <name evidence="2" type="ORF">ETB97_012266</name>
</gene>
<dbReference type="CDD" id="cd04301">
    <property type="entry name" value="NAT_SF"/>
    <property type="match status" value="1"/>
</dbReference>
<dbReference type="Gene3D" id="3.40.630.30">
    <property type="match status" value="1"/>
</dbReference>
<reference evidence="2 3" key="1">
    <citation type="submission" date="2019-04" db="EMBL/GenBank/DDBJ databases">
        <title>Aspergillus burnettii sp. nov., novel species from soil in southeast Queensland.</title>
        <authorList>
            <person name="Gilchrist C.L.M."/>
            <person name="Pitt J.I."/>
            <person name="Lange L."/>
            <person name="Lacey H.J."/>
            <person name="Vuong D."/>
            <person name="Midgley D.J."/>
            <person name="Greenfield P."/>
            <person name="Bradbury M."/>
            <person name="Lacey E."/>
            <person name="Busk P.K."/>
            <person name="Pilgaard B."/>
            <person name="Chooi Y.H."/>
            <person name="Piggott A.M."/>
        </authorList>
    </citation>
    <scope>NUCLEOTIDE SEQUENCE [LARGE SCALE GENOMIC DNA]</scope>
    <source>
        <strain evidence="2 3">FRR 5400</strain>
    </source>
</reference>
<dbReference type="SUPFAM" id="SSF55729">
    <property type="entry name" value="Acyl-CoA N-acyltransferases (Nat)"/>
    <property type="match status" value="1"/>
</dbReference>
<sequence>MSNPQTPVSPETWTKGPYLISTDTSLVQPQILNEWFASDEFYWANSLPLNVLEKMIQNCLCLGLYYQPSKPQESGAKTDLEFIGIARCITDYTTFVYLTDVYVHSDHQGKGLGSWLVKCVGEIIDTMPYVRRIRYVAYAL</sequence>
<dbReference type="PANTHER" id="PTHR43233">
    <property type="entry name" value="FAMILY N-ACETYLTRANSFERASE, PUTATIVE (AFU_ORTHOLOGUE AFUA_6G03350)-RELATED"/>
    <property type="match status" value="1"/>
</dbReference>
<comment type="caution">
    <text evidence="2">The sequence shown here is derived from an EMBL/GenBank/DDBJ whole genome shotgun (WGS) entry which is preliminary data.</text>
</comment>
<organism evidence="2 3">
    <name type="scientific">Petromyces alliaceus</name>
    <name type="common">Aspergillus alliaceus</name>
    <dbReference type="NCBI Taxonomy" id="209559"/>
    <lineage>
        <taxon>Eukaryota</taxon>
        <taxon>Fungi</taxon>
        <taxon>Dikarya</taxon>
        <taxon>Ascomycota</taxon>
        <taxon>Pezizomycotina</taxon>
        <taxon>Eurotiomycetes</taxon>
        <taxon>Eurotiomycetidae</taxon>
        <taxon>Eurotiales</taxon>
        <taxon>Aspergillaceae</taxon>
        <taxon>Aspergillus</taxon>
        <taxon>Aspergillus subgen. Circumdati</taxon>
    </lineage>
</organism>
<protein>
    <recommendedName>
        <fullName evidence="1">N-acetyltransferase domain-containing protein</fullName>
    </recommendedName>
</protein>
<keyword evidence="3" id="KW-1185">Reference proteome</keyword>
<dbReference type="Pfam" id="PF00583">
    <property type="entry name" value="Acetyltransf_1"/>
    <property type="match status" value="1"/>
</dbReference>
<accession>A0A8H5ZUU0</accession>
<name>A0A8H5ZUU0_PETAA</name>
<dbReference type="PANTHER" id="PTHR43233:SF1">
    <property type="entry name" value="FAMILY N-ACETYLTRANSFERASE, PUTATIVE (AFU_ORTHOLOGUE AFUA_6G03350)-RELATED"/>
    <property type="match status" value="1"/>
</dbReference>
<evidence type="ECO:0000313" key="2">
    <source>
        <dbReference type="EMBL" id="KAF5854749.1"/>
    </source>
</evidence>
<dbReference type="GO" id="GO:0016747">
    <property type="term" value="F:acyltransferase activity, transferring groups other than amino-acyl groups"/>
    <property type="evidence" value="ECO:0007669"/>
    <property type="project" value="InterPro"/>
</dbReference>
<evidence type="ECO:0000313" key="3">
    <source>
        <dbReference type="Proteomes" id="UP000541154"/>
    </source>
</evidence>